<organism evidence="2 3">
    <name type="scientific">Pontibacter arcticus</name>
    <dbReference type="NCBI Taxonomy" id="2080288"/>
    <lineage>
        <taxon>Bacteria</taxon>
        <taxon>Pseudomonadati</taxon>
        <taxon>Bacteroidota</taxon>
        <taxon>Cytophagia</taxon>
        <taxon>Cytophagales</taxon>
        <taxon>Hymenobacteraceae</taxon>
        <taxon>Pontibacter</taxon>
    </lineage>
</organism>
<keyword evidence="3" id="KW-1185">Reference proteome</keyword>
<reference evidence="2 3" key="1">
    <citation type="submission" date="2018-06" db="EMBL/GenBank/DDBJ databases">
        <authorList>
            <person name="Liu Z.-W."/>
        </authorList>
    </citation>
    <scope>NUCLEOTIDE SEQUENCE [LARGE SCALE GENOMIC DNA]</scope>
    <source>
        <strain evidence="2 3">2b14</strain>
    </source>
</reference>
<dbReference type="Proteomes" id="UP000251692">
    <property type="component" value="Unassembled WGS sequence"/>
</dbReference>
<evidence type="ECO:0000313" key="3">
    <source>
        <dbReference type="Proteomes" id="UP000251692"/>
    </source>
</evidence>
<feature type="transmembrane region" description="Helical" evidence="1">
    <location>
        <begin position="36"/>
        <end position="57"/>
    </location>
</feature>
<accession>A0A364RCG4</accession>
<sequence>MMTQNRRLFGIILGVLGILLIPLVAMQFTSEVDWDLFDFAVMGTLLLSTGLLCEFVIRTVKNKDYRIGLLALLVVALFLIWAELAVGILGSPFAGS</sequence>
<dbReference type="AlphaFoldDB" id="A0A364RCG4"/>
<comment type="caution">
    <text evidence="2">The sequence shown here is derived from an EMBL/GenBank/DDBJ whole genome shotgun (WGS) entry which is preliminary data.</text>
</comment>
<gene>
    <name evidence="2" type="ORF">DP923_14230</name>
</gene>
<evidence type="ECO:0000256" key="1">
    <source>
        <dbReference type="SAM" id="Phobius"/>
    </source>
</evidence>
<name>A0A364RCG4_9BACT</name>
<reference evidence="2 3" key="2">
    <citation type="submission" date="2018-07" db="EMBL/GenBank/DDBJ databases">
        <title>Pontibacter sp. 2b14 genomic sequence and assembly.</title>
        <authorList>
            <person name="Du Z.-J."/>
        </authorList>
    </citation>
    <scope>NUCLEOTIDE SEQUENCE [LARGE SCALE GENOMIC DNA]</scope>
    <source>
        <strain evidence="2 3">2b14</strain>
    </source>
</reference>
<keyword evidence="1" id="KW-0812">Transmembrane</keyword>
<evidence type="ECO:0000313" key="2">
    <source>
        <dbReference type="EMBL" id="RAU81846.1"/>
    </source>
</evidence>
<keyword evidence="1" id="KW-0472">Membrane</keyword>
<dbReference type="OrthoDB" id="9813621at2"/>
<feature type="transmembrane region" description="Helical" evidence="1">
    <location>
        <begin position="69"/>
        <end position="90"/>
    </location>
</feature>
<dbReference type="EMBL" id="QMDV01000004">
    <property type="protein sequence ID" value="RAU81846.1"/>
    <property type="molecule type" value="Genomic_DNA"/>
</dbReference>
<proteinExistence type="predicted"/>
<keyword evidence="1" id="KW-1133">Transmembrane helix</keyword>
<dbReference type="RefSeq" id="WP_112306524.1">
    <property type="nucleotide sequence ID" value="NZ_QMDV01000004.1"/>
</dbReference>
<protein>
    <submittedName>
        <fullName evidence="2">Uncharacterized protein</fullName>
    </submittedName>
</protein>